<dbReference type="PhylomeDB" id="Q2JC20"/>
<dbReference type="InterPro" id="IPR006764">
    <property type="entry name" value="SAM_dep_MeTrfase_SAV2177_type"/>
</dbReference>
<dbReference type="HOGENOM" id="CLU_2861253_0_0_11"/>
<dbReference type="Pfam" id="PF04672">
    <property type="entry name" value="Methyltransf_19"/>
    <property type="match status" value="1"/>
</dbReference>
<protein>
    <submittedName>
        <fullName evidence="1">Uncharacterized protein</fullName>
    </submittedName>
</protein>
<reference evidence="1 2" key="1">
    <citation type="journal article" date="2007" name="Genome Res.">
        <title>Genome characteristics of facultatively symbiotic Frankia sp. strains reflect host range and host plant biogeography.</title>
        <authorList>
            <person name="Normand P."/>
            <person name="Lapierre P."/>
            <person name="Tisa L.S."/>
            <person name="Gogarten J.P."/>
            <person name="Alloisio N."/>
            <person name="Bagnarol E."/>
            <person name="Bassi C.A."/>
            <person name="Berry A.M."/>
            <person name="Bickhart D.M."/>
            <person name="Choisne N."/>
            <person name="Couloux A."/>
            <person name="Cournoyer B."/>
            <person name="Cruveiller S."/>
            <person name="Daubin V."/>
            <person name="Demange N."/>
            <person name="Francino M.P."/>
            <person name="Goltsman E."/>
            <person name="Huang Y."/>
            <person name="Kopp O.R."/>
            <person name="Labarre L."/>
            <person name="Lapidus A."/>
            <person name="Lavire C."/>
            <person name="Marechal J."/>
            <person name="Martinez M."/>
            <person name="Mastronunzio J.E."/>
            <person name="Mullin B.C."/>
            <person name="Niemann J."/>
            <person name="Pujic P."/>
            <person name="Rawnsley T."/>
            <person name="Rouy Z."/>
            <person name="Schenowitz C."/>
            <person name="Sellstedt A."/>
            <person name="Tavares F."/>
            <person name="Tomkins J.P."/>
            <person name="Vallenet D."/>
            <person name="Valverde C."/>
            <person name="Wall L.G."/>
            <person name="Wang Y."/>
            <person name="Medigue C."/>
            <person name="Benson D.R."/>
        </authorList>
    </citation>
    <scope>NUCLEOTIDE SEQUENCE [LARGE SCALE GENOMIC DNA]</scope>
    <source>
        <strain evidence="2">DSM 45818 / CECT 9043 / CcI3</strain>
    </source>
</reference>
<name>Q2JC20_FRACC</name>
<gene>
    <name evidence="1" type="ordered locus">Francci3_1796</name>
</gene>
<dbReference type="Proteomes" id="UP000001937">
    <property type="component" value="Chromosome"/>
</dbReference>
<dbReference type="AlphaFoldDB" id="Q2JC20"/>
<accession>Q2JC20</accession>
<sequence length="64" mass="6954">MAEQDSAVAGWNFQSAVPEAAVPTGLRPEVPHLARIYDYWLGGKNNYPADQAVAEAMIRTVPDP</sequence>
<proteinExistence type="predicted"/>
<dbReference type="EMBL" id="CP000249">
    <property type="protein sequence ID" value="ABD11172.1"/>
    <property type="molecule type" value="Genomic_DNA"/>
</dbReference>
<dbReference type="KEGG" id="fra:Francci3_1796"/>
<dbReference type="InterPro" id="IPR029063">
    <property type="entry name" value="SAM-dependent_MTases_sf"/>
</dbReference>
<evidence type="ECO:0000313" key="1">
    <source>
        <dbReference type="EMBL" id="ABD11172.1"/>
    </source>
</evidence>
<evidence type="ECO:0000313" key="2">
    <source>
        <dbReference type="Proteomes" id="UP000001937"/>
    </source>
</evidence>
<dbReference type="STRING" id="106370.Francci3_1796"/>
<dbReference type="Gene3D" id="3.40.50.150">
    <property type="entry name" value="Vaccinia Virus protein VP39"/>
    <property type="match status" value="1"/>
</dbReference>
<keyword evidence="2" id="KW-1185">Reference proteome</keyword>
<organism evidence="1 2">
    <name type="scientific">Frankia casuarinae (strain DSM 45818 / CECT 9043 / HFP020203 / CcI3)</name>
    <dbReference type="NCBI Taxonomy" id="106370"/>
    <lineage>
        <taxon>Bacteria</taxon>
        <taxon>Bacillati</taxon>
        <taxon>Actinomycetota</taxon>
        <taxon>Actinomycetes</taxon>
        <taxon>Frankiales</taxon>
        <taxon>Frankiaceae</taxon>
        <taxon>Frankia</taxon>
    </lineage>
</organism>